<evidence type="ECO:0000313" key="3">
    <source>
        <dbReference type="Proteomes" id="UP000258309"/>
    </source>
</evidence>
<keyword evidence="3" id="KW-1185">Reference proteome</keyword>
<evidence type="ECO:0008006" key="4">
    <source>
        <dbReference type="Google" id="ProtNLM"/>
    </source>
</evidence>
<feature type="region of interest" description="Disordered" evidence="1">
    <location>
        <begin position="45"/>
        <end position="76"/>
    </location>
</feature>
<comment type="caution">
    <text evidence="2">The sequence shown here is derived from an EMBL/GenBank/DDBJ whole genome shotgun (WGS) entry which is preliminary data.</text>
</comment>
<dbReference type="STRING" id="5539.A0A3E2HJY4"/>
<evidence type="ECO:0000313" key="2">
    <source>
        <dbReference type="EMBL" id="RFU33543.1"/>
    </source>
</evidence>
<reference evidence="2 3" key="1">
    <citation type="submission" date="2018-05" db="EMBL/GenBank/DDBJ databases">
        <title>Draft genome sequence of Scytalidium lignicola DSM 105466, a ubiquitous saprotrophic fungus.</title>
        <authorList>
            <person name="Buettner E."/>
            <person name="Gebauer A.M."/>
            <person name="Hofrichter M."/>
            <person name="Liers C."/>
            <person name="Kellner H."/>
        </authorList>
    </citation>
    <scope>NUCLEOTIDE SEQUENCE [LARGE SCALE GENOMIC DNA]</scope>
    <source>
        <strain evidence="2 3">DSM 105466</strain>
    </source>
</reference>
<gene>
    <name evidence="2" type="ORF">B7463_g2827</name>
</gene>
<dbReference type="SUPFAM" id="SSF52540">
    <property type="entry name" value="P-loop containing nucleoside triphosphate hydrolases"/>
    <property type="match status" value="1"/>
</dbReference>
<dbReference type="EMBL" id="NCSJ02000034">
    <property type="protein sequence ID" value="RFU33543.1"/>
    <property type="molecule type" value="Genomic_DNA"/>
</dbReference>
<dbReference type="InterPro" id="IPR027417">
    <property type="entry name" value="P-loop_NTPase"/>
</dbReference>
<organism evidence="2 3">
    <name type="scientific">Scytalidium lignicola</name>
    <name type="common">Hyphomycete</name>
    <dbReference type="NCBI Taxonomy" id="5539"/>
    <lineage>
        <taxon>Eukaryota</taxon>
        <taxon>Fungi</taxon>
        <taxon>Dikarya</taxon>
        <taxon>Ascomycota</taxon>
        <taxon>Pezizomycotina</taxon>
        <taxon>Leotiomycetes</taxon>
        <taxon>Leotiomycetes incertae sedis</taxon>
        <taxon>Scytalidium</taxon>
    </lineage>
</organism>
<dbReference type="Proteomes" id="UP000258309">
    <property type="component" value="Unassembled WGS sequence"/>
</dbReference>
<dbReference type="AlphaFoldDB" id="A0A3E2HJY4"/>
<feature type="non-terminal residue" evidence="2">
    <location>
        <position position="486"/>
    </location>
</feature>
<dbReference type="OrthoDB" id="10264655at2759"/>
<sequence length="486" mass="55030">MGNNSQDLAKVLTIGISGCSSSGKTTLTQLLNEIFSDISFITPRPSTNYNSNGSEEKKKELKLSSSGNSELDDEEAEIGGSLKFQETELNNGENNITMKTVVIHQDSFFVPKPECPNVTFELLGDDQAYLLLSETERSPEISRNSPSSIQRLDEIGIHEQKAKSTHKILEIDIEYGKTYQLNNNISKSSRDKPCKKQQQTYSESQHLTTSFITSPNTDCISALDMISFRKTISLALETGSVPPASTFPSPRLGSPTIAWINTLKTDYKLLIQKQRMRVSDWVSSLSPTITLPQTLCFIEGFLLYLPYIQVPPGTEINGNIKEQYAAAREVFDMIDLKLFLQIERNEAKARRFRRPEYCDPSVGGTRKVGQLWKTEGYFESVVWKEHLDNLNRLRSEEGPSWRFLCWRSERWEGCSERRKDENLESFTPQQQHAMTVEEVVESAVGLILHYLERSTIGVTNEGYVQQNGARNREVIGRRDIVCLGKN</sequence>
<evidence type="ECO:0000256" key="1">
    <source>
        <dbReference type="SAM" id="MobiDB-lite"/>
    </source>
</evidence>
<protein>
    <recommendedName>
        <fullName evidence="4">Phosphoribulokinase/uridine kinase domain-containing protein</fullName>
    </recommendedName>
</protein>
<name>A0A3E2HJY4_SCYLI</name>
<feature type="non-terminal residue" evidence="2">
    <location>
        <position position="1"/>
    </location>
</feature>
<proteinExistence type="predicted"/>
<dbReference type="Gene3D" id="3.40.50.300">
    <property type="entry name" value="P-loop containing nucleotide triphosphate hydrolases"/>
    <property type="match status" value="2"/>
</dbReference>
<accession>A0A3E2HJY4</accession>